<dbReference type="InterPro" id="IPR001251">
    <property type="entry name" value="CRAL-TRIO_dom"/>
</dbReference>
<dbReference type="EMBL" id="SIDB01000005">
    <property type="protein sequence ID" value="KAI3432818.1"/>
    <property type="molecule type" value="Genomic_DNA"/>
</dbReference>
<dbReference type="SMART" id="SM00516">
    <property type="entry name" value="SEC14"/>
    <property type="match status" value="1"/>
</dbReference>
<evidence type="ECO:0000259" key="4">
    <source>
        <dbReference type="PROSITE" id="PS50191"/>
    </source>
</evidence>
<name>A0A9D4YYK0_CHLVU</name>
<dbReference type="InterPro" id="IPR051026">
    <property type="entry name" value="PI/PC_transfer"/>
</dbReference>
<comment type="subcellular location">
    <subcellularLocation>
        <location evidence="1">Cell membrane</location>
        <topology evidence="1">Peripheral membrane protein</topology>
    </subcellularLocation>
    <subcellularLocation>
        <location evidence="2">Golgi apparatus membrane</location>
        <topology evidence="2">Peripheral membrane protein</topology>
    </subcellularLocation>
</comment>
<dbReference type="PROSITE" id="PS50191">
    <property type="entry name" value="CRAL_TRIO"/>
    <property type="match status" value="1"/>
</dbReference>
<evidence type="ECO:0000256" key="2">
    <source>
        <dbReference type="ARBA" id="ARBA00004395"/>
    </source>
</evidence>
<reference evidence="5" key="1">
    <citation type="journal article" date="2019" name="Plant J.">
        <title>Chlorella vulgaris genome assembly and annotation reveals the molecular basis for metabolic acclimation to high light conditions.</title>
        <authorList>
            <person name="Cecchin M."/>
            <person name="Marcolungo L."/>
            <person name="Rossato M."/>
            <person name="Girolomoni L."/>
            <person name="Cosentino E."/>
            <person name="Cuine S."/>
            <person name="Li-Beisson Y."/>
            <person name="Delledonne M."/>
            <person name="Ballottari M."/>
        </authorList>
    </citation>
    <scope>NUCLEOTIDE SEQUENCE</scope>
    <source>
        <strain evidence="5">211/11P</strain>
    </source>
</reference>
<dbReference type="PANTHER" id="PTHR45657">
    <property type="entry name" value="CRAL-TRIO DOMAIN-CONTAINING PROTEIN YKL091C-RELATED"/>
    <property type="match status" value="1"/>
</dbReference>
<gene>
    <name evidence="5" type="ORF">D9Q98_010402</name>
</gene>
<feature type="domain" description="CRAL-TRIO" evidence="4">
    <location>
        <begin position="156"/>
        <end position="330"/>
    </location>
</feature>
<dbReference type="GO" id="GO:0000139">
    <property type="term" value="C:Golgi membrane"/>
    <property type="evidence" value="ECO:0007669"/>
    <property type="project" value="UniProtKB-SubCell"/>
</dbReference>
<dbReference type="Proteomes" id="UP001055712">
    <property type="component" value="Unassembled WGS sequence"/>
</dbReference>
<dbReference type="InterPro" id="IPR011074">
    <property type="entry name" value="CRAL/TRIO_N_dom"/>
</dbReference>
<dbReference type="CDD" id="cd00170">
    <property type="entry name" value="SEC14"/>
    <property type="match status" value="1"/>
</dbReference>
<dbReference type="Pfam" id="PF00650">
    <property type="entry name" value="CRAL_TRIO"/>
    <property type="match status" value="1"/>
</dbReference>
<dbReference type="AlphaFoldDB" id="A0A9D4YYK0"/>
<keyword evidence="6" id="KW-1185">Reference proteome</keyword>
<dbReference type="GO" id="GO:0005886">
    <property type="term" value="C:plasma membrane"/>
    <property type="evidence" value="ECO:0007669"/>
    <property type="project" value="UniProtKB-SubCell"/>
</dbReference>
<evidence type="ECO:0000256" key="3">
    <source>
        <dbReference type="ARBA" id="ARBA00038020"/>
    </source>
</evidence>
<dbReference type="Gene3D" id="1.10.8.20">
    <property type="entry name" value="N-terminal domain of phosphatidylinositol transfer protein sec14p"/>
    <property type="match status" value="1"/>
</dbReference>
<accession>A0A9D4YYK0</accession>
<dbReference type="OrthoDB" id="1434354at2759"/>
<dbReference type="Gene3D" id="3.40.525.10">
    <property type="entry name" value="CRAL-TRIO lipid binding domain"/>
    <property type="match status" value="1"/>
</dbReference>
<evidence type="ECO:0000256" key="1">
    <source>
        <dbReference type="ARBA" id="ARBA00004202"/>
    </source>
</evidence>
<evidence type="ECO:0000313" key="5">
    <source>
        <dbReference type="EMBL" id="KAI3432818.1"/>
    </source>
</evidence>
<reference evidence="5" key="2">
    <citation type="submission" date="2020-11" db="EMBL/GenBank/DDBJ databases">
        <authorList>
            <person name="Cecchin M."/>
            <person name="Marcolungo L."/>
            <person name="Rossato M."/>
            <person name="Girolomoni L."/>
            <person name="Cosentino E."/>
            <person name="Cuine S."/>
            <person name="Li-Beisson Y."/>
            <person name="Delledonne M."/>
            <person name="Ballottari M."/>
        </authorList>
    </citation>
    <scope>NUCLEOTIDE SEQUENCE</scope>
    <source>
        <strain evidence="5">211/11P</strain>
        <tissue evidence="5">Whole cell</tissue>
    </source>
</reference>
<dbReference type="PANTHER" id="PTHR45657:SF1">
    <property type="entry name" value="CRAL-TRIO DOMAIN-CONTAINING PROTEIN YKL091C-RELATED"/>
    <property type="match status" value="1"/>
</dbReference>
<organism evidence="5 6">
    <name type="scientific">Chlorella vulgaris</name>
    <name type="common">Green alga</name>
    <dbReference type="NCBI Taxonomy" id="3077"/>
    <lineage>
        <taxon>Eukaryota</taxon>
        <taxon>Viridiplantae</taxon>
        <taxon>Chlorophyta</taxon>
        <taxon>core chlorophytes</taxon>
        <taxon>Trebouxiophyceae</taxon>
        <taxon>Chlorellales</taxon>
        <taxon>Chlorellaceae</taxon>
        <taxon>Chlorella clade</taxon>
        <taxon>Chlorella</taxon>
    </lineage>
</organism>
<sequence>MLRTGSCDSRSSSGSRQCLVVSAAAVASSSAQLACASTNAVVDAFRGVSPCMKKLFTRKSKTASSAMAEDSPEESECLSVWGLSLDEENSLLAQLRDEIELEAGKLAPEFDDHALRRFLRARKHHILKAKVMFLDQLKWRKEEAVDTILTDFVFHEHEEFAKWYPEGFYGVDREGRPVYVQRPGKIDTVELWKFTTMERCIRHHLQQQERYWRIVAPACSLVAGRLHEQSLVIIDMDGVGISTLTGEVRKIMGVILQIDQDYFPELMWRCVIINAPTTFRVIWSMIKYLLDARTQDKIEVLGSDYLDRVQALIAPDQLMQAFGGTNPTPLGVGSGPWLDPAVLSRLEQQRQQRLLELGVPASMTFPAVTANVTT</sequence>
<dbReference type="InterPro" id="IPR036273">
    <property type="entry name" value="CRAL/TRIO_N_dom_sf"/>
</dbReference>
<dbReference type="SMART" id="SM01100">
    <property type="entry name" value="CRAL_TRIO_N"/>
    <property type="match status" value="1"/>
</dbReference>
<dbReference type="SUPFAM" id="SSF52087">
    <property type="entry name" value="CRAL/TRIO domain"/>
    <property type="match status" value="1"/>
</dbReference>
<comment type="similarity">
    <text evidence="3">Belongs to the SFH family.</text>
</comment>
<dbReference type="InterPro" id="IPR036865">
    <property type="entry name" value="CRAL-TRIO_dom_sf"/>
</dbReference>
<dbReference type="SUPFAM" id="SSF46938">
    <property type="entry name" value="CRAL/TRIO N-terminal domain"/>
    <property type="match status" value="1"/>
</dbReference>
<comment type="caution">
    <text evidence="5">The sequence shown here is derived from an EMBL/GenBank/DDBJ whole genome shotgun (WGS) entry which is preliminary data.</text>
</comment>
<evidence type="ECO:0000313" key="6">
    <source>
        <dbReference type="Proteomes" id="UP001055712"/>
    </source>
</evidence>
<proteinExistence type="inferred from homology"/>
<protein>
    <recommendedName>
        <fullName evidence="4">CRAL-TRIO domain-containing protein</fullName>
    </recommendedName>
</protein>